<dbReference type="NCBIfam" id="TIGR01951">
    <property type="entry name" value="nusB"/>
    <property type="match status" value="1"/>
</dbReference>
<name>A0A7C3CS70_9BACT</name>
<evidence type="ECO:0000259" key="7">
    <source>
        <dbReference type="Pfam" id="PF01029"/>
    </source>
</evidence>
<keyword evidence="3 6" id="KW-0694">RNA-binding</keyword>
<dbReference type="AlphaFoldDB" id="A0A7C3CS70"/>
<evidence type="ECO:0000256" key="6">
    <source>
        <dbReference type="HAMAP-Rule" id="MF_00073"/>
    </source>
</evidence>
<keyword evidence="4 6" id="KW-0805">Transcription regulation</keyword>
<dbReference type="Proteomes" id="UP000886043">
    <property type="component" value="Unassembled WGS sequence"/>
</dbReference>
<dbReference type="SUPFAM" id="SSF48013">
    <property type="entry name" value="NusB-like"/>
    <property type="match status" value="1"/>
</dbReference>
<evidence type="ECO:0000256" key="1">
    <source>
        <dbReference type="ARBA" id="ARBA00005952"/>
    </source>
</evidence>
<organism evidence="8">
    <name type="scientific">Thermosulfurimonas dismutans</name>
    <dbReference type="NCBI Taxonomy" id="999894"/>
    <lineage>
        <taxon>Bacteria</taxon>
        <taxon>Pseudomonadati</taxon>
        <taxon>Thermodesulfobacteriota</taxon>
        <taxon>Thermodesulfobacteria</taxon>
        <taxon>Thermodesulfobacteriales</taxon>
        <taxon>Thermodesulfobacteriaceae</taxon>
        <taxon>Thermosulfurimonas</taxon>
    </lineage>
</organism>
<evidence type="ECO:0000256" key="5">
    <source>
        <dbReference type="ARBA" id="ARBA00023163"/>
    </source>
</evidence>
<dbReference type="PANTHER" id="PTHR11078:SF3">
    <property type="entry name" value="ANTITERMINATION NUSB DOMAIN-CONTAINING PROTEIN"/>
    <property type="match status" value="1"/>
</dbReference>
<dbReference type="HAMAP" id="MF_00073">
    <property type="entry name" value="NusB"/>
    <property type="match status" value="1"/>
</dbReference>
<evidence type="ECO:0000256" key="4">
    <source>
        <dbReference type="ARBA" id="ARBA00023015"/>
    </source>
</evidence>
<gene>
    <name evidence="6 8" type="primary">nusB</name>
    <name evidence="8" type="ORF">ENJ40_04980</name>
</gene>
<comment type="similarity">
    <text evidence="1 6">Belongs to the NusB family.</text>
</comment>
<dbReference type="EMBL" id="DRMH01000064">
    <property type="protein sequence ID" value="HFC97794.1"/>
    <property type="molecule type" value="Genomic_DNA"/>
</dbReference>
<comment type="function">
    <text evidence="6">Involved in transcription antitermination. Required for transcription of ribosomal RNA (rRNA) genes. Binds specifically to the boxA antiterminator sequence of the ribosomal RNA (rrn) operons.</text>
</comment>
<feature type="domain" description="NusB/RsmB/TIM44" evidence="7">
    <location>
        <begin position="7"/>
        <end position="130"/>
    </location>
</feature>
<reference evidence="8" key="1">
    <citation type="journal article" date="2020" name="mSystems">
        <title>Genome- and Community-Level Interaction Insights into Carbon Utilization and Element Cycling Functions of Hydrothermarchaeota in Hydrothermal Sediment.</title>
        <authorList>
            <person name="Zhou Z."/>
            <person name="Liu Y."/>
            <person name="Xu W."/>
            <person name="Pan J."/>
            <person name="Luo Z.H."/>
            <person name="Li M."/>
        </authorList>
    </citation>
    <scope>NUCLEOTIDE SEQUENCE [LARGE SCALE GENOMIC DNA]</scope>
    <source>
        <strain evidence="8">HyVt-483</strain>
    </source>
</reference>
<proteinExistence type="inferred from homology"/>
<protein>
    <recommendedName>
        <fullName evidence="6">Transcription antitermination protein NusB</fullName>
    </recommendedName>
    <alternativeName>
        <fullName evidence="6">Antitermination factor NusB</fullName>
    </alternativeName>
</protein>
<dbReference type="Gene3D" id="1.10.940.10">
    <property type="entry name" value="NusB-like"/>
    <property type="match status" value="1"/>
</dbReference>
<comment type="caution">
    <text evidence="8">The sequence shown here is derived from an EMBL/GenBank/DDBJ whole genome shotgun (WGS) entry which is preliminary data.</text>
</comment>
<dbReference type="GO" id="GO:0005829">
    <property type="term" value="C:cytosol"/>
    <property type="evidence" value="ECO:0007669"/>
    <property type="project" value="TreeGrafter"/>
</dbReference>
<keyword evidence="2 6" id="KW-0889">Transcription antitermination</keyword>
<dbReference type="Pfam" id="PF01029">
    <property type="entry name" value="NusB"/>
    <property type="match status" value="1"/>
</dbReference>
<evidence type="ECO:0000256" key="3">
    <source>
        <dbReference type="ARBA" id="ARBA00022884"/>
    </source>
</evidence>
<keyword evidence="5 6" id="KW-0804">Transcription</keyword>
<dbReference type="GO" id="GO:0006353">
    <property type="term" value="P:DNA-templated transcription termination"/>
    <property type="evidence" value="ECO:0007669"/>
    <property type="project" value="UniProtKB-UniRule"/>
</dbReference>
<dbReference type="GO" id="GO:0031564">
    <property type="term" value="P:transcription antitermination"/>
    <property type="evidence" value="ECO:0007669"/>
    <property type="project" value="UniProtKB-KW"/>
</dbReference>
<sequence length="145" mass="16700">MGLRHRGRQIALQVLYQWDVAGISPEEALSAYRDHLSPPEGAFSFARELVEGVREKRDLLDEIIRKYSRNWRLERMLATDRNILRLAVYELLFRPDIPPRVSINEAVELAKEFGSEDSPAFVNGILDAIYHHEVRNEGNNRSLSA</sequence>
<dbReference type="InterPro" id="IPR035926">
    <property type="entry name" value="NusB-like_sf"/>
</dbReference>
<dbReference type="InterPro" id="IPR006027">
    <property type="entry name" value="NusB_RsmB_TIM44"/>
</dbReference>
<dbReference type="CDD" id="cd00619">
    <property type="entry name" value="Terminator_NusB"/>
    <property type="match status" value="1"/>
</dbReference>
<dbReference type="PANTHER" id="PTHR11078">
    <property type="entry name" value="N UTILIZATION SUBSTANCE PROTEIN B-RELATED"/>
    <property type="match status" value="1"/>
</dbReference>
<evidence type="ECO:0000313" key="8">
    <source>
        <dbReference type="EMBL" id="HFC97794.1"/>
    </source>
</evidence>
<accession>A0A7C3CS70</accession>
<evidence type="ECO:0000256" key="2">
    <source>
        <dbReference type="ARBA" id="ARBA00022814"/>
    </source>
</evidence>
<dbReference type="InterPro" id="IPR011605">
    <property type="entry name" value="NusB_fam"/>
</dbReference>
<dbReference type="GO" id="GO:0003723">
    <property type="term" value="F:RNA binding"/>
    <property type="evidence" value="ECO:0007669"/>
    <property type="project" value="UniProtKB-UniRule"/>
</dbReference>